<dbReference type="Pfam" id="PF20434">
    <property type="entry name" value="BD-FAE"/>
    <property type="match status" value="1"/>
</dbReference>
<reference evidence="2 3" key="1">
    <citation type="submission" date="2019-08" db="EMBL/GenBank/DDBJ databases">
        <title>Genome of Vicingus serpentipes NCIMB 15042.</title>
        <authorList>
            <person name="Bowman J.P."/>
        </authorList>
    </citation>
    <scope>NUCLEOTIDE SEQUENCE [LARGE SCALE GENOMIC DNA]</scope>
    <source>
        <strain evidence="2 3">NCIMB 15042</strain>
    </source>
</reference>
<dbReference type="GO" id="GO:0052689">
    <property type="term" value="F:carboxylic ester hydrolase activity"/>
    <property type="evidence" value="ECO:0007669"/>
    <property type="project" value="TreeGrafter"/>
</dbReference>
<dbReference type="SUPFAM" id="SSF53474">
    <property type="entry name" value="alpha/beta-Hydrolases"/>
    <property type="match status" value="1"/>
</dbReference>
<protein>
    <submittedName>
        <fullName evidence="2">Prolyl oligopeptidase family serine peptidase</fullName>
    </submittedName>
</protein>
<dbReference type="InterPro" id="IPR049492">
    <property type="entry name" value="BD-FAE-like_dom"/>
</dbReference>
<dbReference type="InterPro" id="IPR053145">
    <property type="entry name" value="AB_hydrolase_Est10"/>
</dbReference>
<evidence type="ECO:0000313" key="3">
    <source>
        <dbReference type="Proteomes" id="UP000321721"/>
    </source>
</evidence>
<dbReference type="RefSeq" id="WP_147098255.1">
    <property type="nucleotide sequence ID" value="NZ_VOOS01000001.1"/>
</dbReference>
<gene>
    <name evidence="2" type="ORF">FRY74_02410</name>
</gene>
<dbReference type="PANTHER" id="PTHR43265:SF1">
    <property type="entry name" value="ESTERASE ESTD"/>
    <property type="match status" value="1"/>
</dbReference>
<dbReference type="InterPro" id="IPR029058">
    <property type="entry name" value="AB_hydrolase_fold"/>
</dbReference>
<comment type="caution">
    <text evidence="2">The sequence shown here is derived from an EMBL/GenBank/DDBJ whole genome shotgun (WGS) entry which is preliminary data.</text>
</comment>
<evidence type="ECO:0000313" key="2">
    <source>
        <dbReference type="EMBL" id="TXB67058.1"/>
    </source>
</evidence>
<name>A0A5C6RXH8_9FLAO</name>
<dbReference type="PANTHER" id="PTHR43265">
    <property type="entry name" value="ESTERASE ESTD"/>
    <property type="match status" value="1"/>
</dbReference>
<evidence type="ECO:0000259" key="1">
    <source>
        <dbReference type="Pfam" id="PF20434"/>
    </source>
</evidence>
<keyword evidence="3" id="KW-1185">Reference proteome</keyword>
<feature type="domain" description="BD-FAE-like" evidence="1">
    <location>
        <begin position="88"/>
        <end position="236"/>
    </location>
</feature>
<dbReference type="EMBL" id="VOOS01000001">
    <property type="protein sequence ID" value="TXB67058.1"/>
    <property type="molecule type" value="Genomic_DNA"/>
</dbReference>
<organism evidence="2 3">
    <name type="scientific">Vicingus serpentipes</name>
    <dbReference type="NCBI Taxonomy" id="1926625"/>
    <lineage>
        <taxon>Bacteria</taxon>
        <taxon>Pseudomonadati</taxon>
        <taxon>Bacteroidota</taxon>
        <taxon>Flavobacteriia</taxon>
        <taxon>Flavobacteriales</taxon>
        <taxon>Vicingaceae</taxon>
        <taxon>Vicingus</taxon>
    </lineage>
</organism>
<dbReference type="Gene3D" id="3.40.50.1820">
    <property type="entry name" value="alpha/beta hydrolase"/>
    <property type="match status" value="1"/>
</dbReference>
<accession>A0A5C6RXH8</accession>
<proteinExistence type="predicted"/>
<dbReference type="OrthoDB" id="9808543at2"/>
<dbReference type="AlphaFoldDB" id="A0A5C6RXH8"/>
<sequence length="279" mass="32145">MRISLNNIIQSKYNKPILLDYGFKNNGLKKPVILFAHGFKGFKDWGHFNKVMEHFIENDFVFVKFNFSHNGGTVEQPIDFPDLEAFGNNNYTKELDDLRTVTDWIEDNEHIPAEEINTEEIYLIGHSRGGGISVISASEDKRIKKLVTWAAVADLINRIPESQLEFWKEQGVIYVENARTKQQMPMYYQFVEDTLNNKERLTIENAARKIDFPHLIIHGTNDKAVDVTEAHNLAKWNSNAELFIIEDADHVFGASHPFIESGFPADVKLVLEKTIQFFK</sequence>
<dbReference type="Proteomes" id="UP000321721">
    <property type="component" value="Unassembled WGS sequence"/>
</dbReference>